<evidence type="ECO:0000313" key="4">
    <source>
        <dbReference type="Proteomes" id="UP000660729"/>
    </source>
</evidence>
<keyword evidence="4" id="KW-1185">Reference proteome</keyword>
<gene>
    <name evidence="3" type="ORF">HII31_10758</name>
</gene>
<feature type="coiled-coil region" evidence="1">
    <location>
        <begin position="88"/>
        <end position="122"/>
    </location>
</feature>
<evidence type="ECO:0000313" key="3">
    <source>
        <dbReference type="EMBL" id="KAF7187858.1"/>
    </source>
</evidence>
<keyword evidence="1" id="KW-0175">Coiled coil</keyword>
<organism evidence="3 4">
    <name type="scientific">Pseudocercospora fuligena</name>
    <dbReference type="NCBI Taxonomy" id="685502"/>
    <lineage>
        <taxon>Eukaryota</taxon>
        <taxon>Fungi</taxon>
        <taxon>Dikarya</taxon>
        <taxon>Ascomycota</taxon>
        <taxon>Pezizomycotina</taxon>
        <taxon>Dothideomycetes</taxon>
        <taxon>Dothideomycetidae</taxon>
        <taxon>Mycosphaerellales</taxon>
        <taxon>Mycosphaerellaceae</taxon>
        <taxon>Pseudocercospora</taxon>
    </lineage>
</organism>
<keyword evidence="2" id="KW-0812">Transmembrane</keyword>
<keyword evidence="2" id="KW-0472">Membrane</keyword>
<dbReference type="AlphaFoldDB" id="A0A8H6VD38"/>
<feature type="transmembrane region" description="Helical" evidence="2">
    <location>
        <begin position="30"/>
        <end position="51"/>
    </location>
</feature>
<accession>A0A8H6VD38</accession>
<comment type="caution">
    <text evidence="3">The sequence shown here is derived from an EMBL/GenBank/DDBJ whole genome shotgun (WGS) entry which is preliminary data.</text>
</comment>
<keyword evidence="2" id="KW-1133">Transmembrane helix</keyword>
<proteinExistence type="predicted"/>
<dbReference type="Proteomes" id="UP000660729">
    <property type="component" value="Unassembled WGS sequence"/>
</dbReference>
<reference evidence="3" key="1">
    <citation type="submission" date="2020-04" db="EMBL/GenBank/DDBJ databases">
        <title>Draft genome resource of the tomato pathogen Pseudocercospora fuligena.</title>
        <authorList>
            <person name="Zaccaron A."/>
        </authorList>
    </citation>
    <scope>NUCLEOTIDE SEQUENCE</scope>
    <source>
        <strain evidence="3">PF001</strain>
    </source>
</reference>
<sequence length="166" mass="17572">MSDRPPRYEGNAMRNDRDEQPYLSSPVWEYIQSICVVAALAITIAVLALAVQSRGLGREAISTARTANDNANKALNFTSHIGDIAGQVNQLGTKVLNLQNNLTNLTENFNALQSVVQDLEGAVGIRPSAVPSTTGSSGSSYGAGARHMPSTALSFVALAGIFIRLL</sequence>
<evidence type="ECO:0000256" key="2">
    <source>
        <dbReference type="SAM" id="Phobius"/>
    </source>
</evidence>
<dbReference type="OrthoDB" id="10409103at2759"/>
<protein>
    <submittedName>
        <fullName evidence="3">Uncharacterized protein</fullName>
    </submittedName>
</protein>
<dbReference type="EMBL" id="JABCIY010000219">
    <property type="protein sequence ID" value="KAF7187858.1"/>
    <property type="molecule type" value="Genomic_DNA"/>
</dbReference>
<name>A0A8H6VD38_9PEZI</name>
<evidence type="ECO:0000256" key="1">
    <source>
        <dbReference type="SAM" id="Coils"/>
    </source>
</evidence>